<dbReference type="PROSITE" id="PS50994">
    <property type="entry name" value="INTEGRASE"/>
    <property type="match status" value="1"/>
</dbReference>
<dbReference type="InterPro" id="IPR039537">
    <property type="entry name" value="Retrotran_Ty1/copia-like"/>
</dbReference>
<evidence type="ECO:0000313" key="4">
    <source>
        <dbReference type="EMBL" id="GAA0175014.1"/>
    </source>
</evidence>
<keyword evidence="4" id="KW-0812">Transmembrane</keyword>
<dbReference type="Gene3D" id="3.30.420.10">
    <property type="entry name" value="Ribonuclease H-like superfamily/Ribonuclease H"/>
    <property type="match status" value="1"/>
</dbReference>
<keyword evidence="5" id="KW-1185">Reference proteome</keyword>
<evidence type="ECO:0000259" key="3">
    <source>
        <dbReference type="PROSITE" id="PS50994"/>
    </source>
</evidence>
<organism evidence="4 5">
    <name type="scientific">Lithospermum erythrorhizon</name>
    <name type="common">Purple gromwell</name>
    <name type="synonym">Lithospermum officinale var. erythrorhizon</name>
    <dbReference type="NCBI Taxonomy" id="34254"/>
    <lineage>
        <taxon>Eukaryota</taxon>
        <taxon>Viridiplantae</taxon>
        <taxon>Streptophyta</taxon>
        <taxon>Embryophyta</taxon>
        <taxon>Tracheophyta</taxon>
        <taxon>Spermatophyta</taxon>
        <taxon>Magnoliopsida</taxon>
        <taxon>eudicotyledons</taxon>
        <taxon>Gunneridae</taxon>
        <taxon>Pentapetalae</taxon>
        <taxon>asterids</taxon>
        <taxon>lamiids</taxon>
        <taxon>Boraginales</taxon>
        <taxon>Boraginaceae</taxon>
        <taxon>Boraginoideae</taxon>
        <taxon>Lithospermeae</taxon>
        <taxon>Lithospermum</taxon>
    </lineage>
</organism>
<gene>
    <name evidence="4" type="ORF">LIER_28274</name>
</gene>
<comment type="caution">
    <text evidence="4">The sequence shown here is derived from an EMBL/GenBank/DDBJ whole genome shotgun (WGS) entry which is preliminary data.</text>
</comment>
<feature type="domain" description="Integrase catalytic" evidence="3">
    <location>
        <begin position="9"/>
        <end position="113"/>
    </location>
</feature>
<keyword evidence="4" id="KW-0675">Receptor</keyword>
<dbReference type="PANTHER" id="PTHR42648">
    <property type="entry name" value="TRANSPOSASE, PUTATIVE-RELATED"/>
    <property type="match status" value="1"/>
</dbReference>
<name>A0AAV3RGT8_LITER</name>
<evidence type="ECO:0000313" key="5">
    <source>
        <dbReference type="Proteomes" id="UP001454036"/>
    </source>
</evidence>
<dbReference type="Proteomes" id="UP001454036">
    <property type="component" value="Unassembled WGS sequence"/>
</dbReference>
<keyword evidence="4" id="KW-0472">Membrane</keyword>
<accession>A0AAV3RGT8</accession>
<sequence length="256" mass="29424">MAFQLSSIKSIAPFQLLHADVCGPYKTATYRGSHCFLTIVDDYTRAVWTFLMKYKSIVMQHIKGFFAMIENQFDAKVKTLKSDNGTEFINKESNEFFSSKGYKVYNLNTHKTQISRDVIFHETIFPFRYASLEMLDIELEPRPSTNVESQASKSQKWQQAMNKELKVLEKTGTWELKSLPKGKQPIGCKWVYKIKRNPDGTVERYKARLVAKGYTQVEEKDYNESFSPVAKAVTVRILFALATCSTWLPSASNGYK</sequence>
<dbReference type="Pfam" id="PF00665">
    <property type="entry name" value="rve"/>
    <property type="match status" value="1"/>
</dbReference>
<keyword evidence="2" id="KW-0378">Hydrolase</keyword>
<dbReference type="GO" id="GO:0003676">
    <property type="term" value="F:nucleic acid binding"/>
    <property type="evidence" value="ECO:0007669"/>
    <property type="project" value="InterPro"/>
</dbReference>
<dbReference type="InterPro" id="IPR001584">
    <property type="entry name" value="Integrase_cat-core"/>
</dbReference>
<dbReference type="InterPro" id="IPR013103">
    <property type="entry name" value="RVT_2"/>
</dbReference>
<dbReference type="GO" id="GO:0016787">
    <property type="term" value="F:hydrolase activity"/>
    <property type="evidence" value="ECO:0007669"/>
    <property type="project" value="UniProtKB-KW"/>
</dbReference>
<dbReference type="AlphaFoldDB" id="A0AAV3RGT8"/>
<dbReference type="InterPro" id="IPR012337">
    <property type="entry name" value="RNaseH-like_sf"/>
</dbReference>
<evidence type="ECO:0000256" key="1">
    <source>
        <dbReference type="ARBA" id="ARBA00022723"/>
    </source>
</evidence>
<dbReference type="PANTHER" id="PTHR42648:SF31">
    <property type="entry name" value="RNA-DIRECTED DNA POLYMERASE"/>
    <property type="match status" value="1"/>
</dbReference>
<reference evidence="4 5" key="1">
    <citation type="submission" date="2024-01" db="EMBL/GenBank/DDBJ databases">
        <title>The complete chloroplast genome sequence of Lithospermum erythrorhizon: insights into the phylogenetic relationship among Boraginaceae species and the maternal lineages of purple gromwells.</title>
        <authorList>
            <person name="Okada T."/>
            <person name="Watanabe K."/>
        </authorList>
    </citation>
    <scope>NUCLEOTIDE SEQUENCE [LARGE SCALE GENOMIC DNA]</scope>
</reference>
<protein>
    <submittedName>
        <fullName evidence="4">Transmembrane signal receptor</fullName>
    </submittedName>
</protein>
<proteinExistence type="predicted"/>
<evidence type="ECO:0000256" key="2">
    <source>
        <dbReference type="ARBA" id="ARBA00022801"/>
    </source>
</evidence>
<dbReference type="EMBL" id="BAABME010009356">
    <property type="protein sequence ID" value="GAA0175014.1"/>
    <property type="molecule type" value="Genomic_DNA"/>
</dbReference>
<dbReference type="GO" id="GO:0046872">
    <property type="term" value="F:metal ion binding"/>
    <property type="evidence" value="ECO:0007669"/>
    <property type="project" value="UniProtKB-KW"/>
</dbReference>
<keyword evidence="1" id="KW-0479">Metal-binding</keyword>
<dbReference type="InterPro" id="IPR036397">
    <property type="entry name" value="RNaseH_sf"/>
</dbReference>
<dbReference type="Pfam" id="PF07727">
    <property type="entry name" value="RVT_2"/>
    <property type="match status" value="1"/>
</dbReference>
<dbReference type="SUPFAM" id="SSF53098">
    <property type="entry name" value="Ribonuclease H-like"/>
    <property type="match status" value="1"/>
</dbReference>
<dbReference type="GO" id="GO:0015074">
    <property type="term" value="P:DNA integration"/>
    <property type="evidence" value="ECO:0007669"/>
    <property type="project" value="InterPro"/>
</dbReference>